<dbReference type="GO" id="GO:0032991">
    <property type="term" value="C:protein-containing complex"/>
    <property type="evidence" value="ECO:0007669"/>
    <property type="project" value="UniProtKB-ARBA"/>
</dbReference>
<dbReference type="GO" id="GO:0005524">
    <property type="term" value="F:ATP binding"/>
    <property type="evidence" value="ECO:0007669"/>
    <property type="project" value="UniProtKB-UniRule"/>
</dbReference>
<dbReference type="Gene3D" id="3.30.200.20">
    <property type="entry name" value="Phosphorylase Kinase, domain 1"/>
    <property type="match status" value="1"/>
</dbReference>
<evidence type="ECO:0000256" key="2">
    <source>
        <dbReference type="ARBA" id="ARBA00022553"/>
    </source>
</evidence>
<dbReference type="PANTHER" id="PTHR48013:SF25">
    <property type="entry name" value="MAP KINASE KINASE PBS2"/>
    <property type="match status" value="1"/>
</dbReference>
<dbReference type="GeneID" id="66108479"/>
<keyword evidence="5 11" id="KW-0418">Kinase</keyword>
<evidence type="ECO:0000256" key="8">
    <source>
        <dbReference type="ARBA" id="ARBA00038999"/>
    </source>
</evidence>
<dbReference type="GO" id="GO:0005737">
    <property type="term" value="C:cytoplasm"/>
    <property type="evidence" value="ECO:0007669"/>
    <property type="project" value="UniProtKB-ARBA"/>
</dbReference>
<dbReference type="PROSITE" id="PS00107">
    <property type="entry name" value="PROTEIN_KINASE_ATP"/>
    <property type="match status" value="1"/>
</dbReference>
<dbReference type="OrthoDB" id="10252354at2759"/>
<dbReference type="AlphaFoldDB" id="A0A9P7VRU3"/>
<evidence type="ECO:0000256" key="9">
    <source>
        <dbReference type="PROSITE-ProRule" id="PRU10141"/>
    </source>
</evidence>
<dbReference type="GO" id="GO:0004708">
    <property type="term" value="F:MAP kinase kinase activity"/>
    <property type="evidence" value="ECO:0007669"/>
    <property type="project" value="UniProtKB-EC"/>
</dbReference>
<dbReference type="EC" id="2.7.12.2" evidence="8"/>
<dbReference type="GO" id="GO:0038066">
    <property type="term" value="P:p38MAPK cascade"/>
    <property type="evidence" value="ECO:0007669"/>
    <property type="project" value="UniProtKB-ARBA"/>
</dbReference>
<evidence type="ECO:0000313" key="11">
    <source>
        <dbReference type="EMBL" id="KAG7446263.1"/>
    </source>
</evidence>
<evidence type="ECO:0000256" key="1">
    <source>
        <dbReference type="ARBA" id="ARBA00022527"/>
    </source>
</evidence>
<dbReference type="PANTHER" id="PTHR48013">
    <property type="entry name" value="DUAL SPECIFICITY MITOGEN-ACTIVATED PROTEIN KINASE KINASE 5-RELATED"/>
    <property type="match status" value="1"/>
</dbReference>
<evidence type="ECO:0000256" key="7">
    <source>
        <dbReference type="ARBA" id="ARBA00038035"/>
    </source>
</evidence>
<dbReference type="InterPro" id="IPR017441">
    <property type="entry name" value="Protein_kinase_ATP_BS"/>
</dbReference>
<dbReference type="FunFam" id="3.30.200.20:FF:000341">
    <property type="entry name" value="MAP kinase kinase PBS2"/>
    <property type="match status" value="1"/>
</dbReference>
<evidence type="ECO:0000256" key="3">
    <source>
        <dbReference type="ARBA" id="ARBA00022679"/>
    </source>
</evidence>
<keyword evidence="6 9" id="KW-0067">ATP-binding</keyword>
<dbReference type="GO" id="GO:0004674">
    <property type="term" value="F:protein serine/threonine kinase activity"/>
    <property type="evidence" value="ECO:0007669"/>
    <property type="project" value="UniProtKB-KW"/>
</dbReference>
<comment type="similarity">
    <text evidence="7">Belongs to the protein kinase superfamily. STE Ser/Thr protein kinase family. MAP kinase kinase subfamily.</text>
</comment>
<proteinExistence type="inferred from homology"/>
<evidence type="ECO:0000313" key="12">
    <source>
        <dbReference type="Proteomes" id="UP000812287"/>
    </source>
</evidence>
<dbReference type="InterPro" id="IPR000719">
    <property type="entry name" value="Prot_kinase_dom"/>
</dbReference>
<keyword evidence="3" id="KW-0808">Transferase</keyword>
<dbReference type="SMART" id="SM00220">
    <property type="entry name" value="S_TKc"/>
    <property type="match status" value="1"/>
</dbReference>
<feature type="binding site" evidence="9">
    <location>
        <position position="105"/>
    </location>
    <ligand>
        <name>ATP</name>
        <dbReference type="ChEBI" id="CHEBI:30616"/>
    </ligand>
</feature>
<organism evidence="11 12">
    <name type="scientific">Guyanagaster necrorhizus</name>
    <dbReference type="NCBI Taxonomy" id="856835"/>
    <lineage>
        <taxon>Eukaryota</taxon>
        <taxon>Fungi</taxon>
        <taxon>Dikarya</taxon>
        <taxon>Basidiomycota</taxon>
        <taxon>Agaricomycotina</taxon>
        <taxon>Agaricomycetes</taxon>
        <taxon>Agaricomycetidae</taxon>
        <taxon>Agaricales</taxon>
        <taxon>Marasmiineae</taxon>
        <taxon>Physalacriaceae</taxon>
        <taxon>Guyanagaster</taxon>
    </lineage>
</organism>
<reference evidence="11" key="1">
    <citation type="submission" date="2020-11" db="EMBL/GenBank/DDBJ databases">
        <title>Adaptations for nitrogen fixation in a non-lichenized fungal sporocarp promotes dispersal by wood-feeding termites.</title>
        <authorList>
            <consortium name="DOE Joint Genome Institute"/>
            <person name="Koch R.A."/>
            <person name="Yoon G."/>
            <person name="Arayal U."/>
            <person name="Lail K."/>
            <person name="Amirebrahimi M."/>
            <person name="Labutti K."/>
            <person name="Lipzen A."/>
            <person name="Riley R."/>
            <person name="Barry K."/>
            <person name="Henrissat B."/>
            <person name="Grigoriev I.V."/>
            <person name="Herr J.R."/>
            <person name="Aime M.C."/>
        </authorList>
    </citation>
    <scope>NUCLEOTIDE SEQUENCE</scope>
    <source>
        <strain evidence="11">MCA 3950</strain>
    </source>
</reference>
<keyword evidence="2" id="KW-0597">Phosphoprotein</keyword>
<dbReference type="InterPro" id="IPR011009">
    <property type="entry name" value="Kinase-like_dom_sf"/>
</dbReference>
<keyword evidence="1" id="KW-0723">Serine/threonine-protein kinase</keyword>
<dbReference type="Gene3D" id="1.10.510.10">
    <property type="entry name" value="Transferase(Phosphotransferase) domain 1"/>
    <property type="match status" value="1"/>
</dbReference>
<dbReference type="PROSITE" id="PS50011">
    <property type="entry name" value="PROTEIN_KINASE_DOM"/>
    <property type="match status" value="1"/>
</dbReference>
<protein>
    <recommendedName>
        <fullName evidence="8">mitogen-activated protein kinase kinase</fullName>
        <ecNumber evidence="8">2.7.12.2</ecNumber>
    </recommendedName>
</protein>
<comment type="caution">
    <text evidence="11">The sequence shown here is derived from an EMBL/GenBank/DDBJ whole genome shotgun (WGS) entry which is preliminary data.</text>
</comment>
<dbReference type="RefSeq" id="XP_043039763.1">
    <property type="nucleotide sequence ID" value="XM_043186182.1"/>
</dbReference>
<dbReference type="Proteomes" id="UP000812287">
    <property type="component" value="Unassembled WGS sequence"/>
</dbReference>
<evidence type="ECO:0000256" key="4">
    <source>
        <dbReference type="ARBA" id="ARBA00022741"/>
    </source>
</evidence>
<dbReference type="SUPFAM" id="SSF56112">
    <property type="entry name" value="Protein kinase-like (PK-like)"/>
    <property type="match status" value="1"/>
</dbReference>
<name>A0A9P7VRU3_9AGAR</name>
<dbReference type="GO" id="GO:0071474">
    <property type="term" value="P:cellular hyperosmotic response"/>
    <property type="evidence" value="ECO:0007669"/>
    <property type="project" value="TreeGrafter"/>
</dbReference>
<keyword evidence="12" id="KW-1185">Reference proteome</keyword>
<evidence type="ECO:0000256" key="5">
    <source>
        <dbReference type="ARBA" id="ARBA00022777"/>
    </source>
</evidence>
<dbReference type="Pfam" id="PF00069">
    <property type="entry name" value="Pkinase"/>
    <property type="match status" value="1"/>
</dbReference>
<keyword evidence="4 9" id="KW-0547">Nucleotide-binding</keyword>
<accession>A0A9P7VRU3</accession>
<evidence type="ECO:0000259" key="10">
    <source>
        <dbReference type="PROSITE" id="PS50011"/>
    </source>
</evidence>
<sequence>MVGPARPPSQGLKRVGKPVLGNSSHSGVPAFQTSFSSFSHIVDASGSINFKGKASINASGVNFVNGASFAVRMQDFKQLEELGRGNYGTVKRVLHMPTSVEMAMKQIRVELESAKFKTIEMELEILHRAVAPSIIGFFGAFYDEGCVHYCVEYMDAGSLDTLTAFDIDERFELLGESLIWEGLPEEVLARTVGSTVRGLKFLKDELEVIHRDVKPTNILANTRGEIKLCDFGVSGQLQKSLALTIVGCQTYMAPERIESGLQPGNVAYGVSSDVWSLGLSTLEIAMGKYPYPVDSRGSAMAYMTALINGDVPALPERYSSAARAWVSRCLVTNPDERANYAELLVHPFLAEEMSKKVDMIGWVATALKFKAAKALRGKIP</sequence>
<feature type="domain" description="Protein kinase" evidence="10">
    <location>
        <begin position="76"/>
        <end position="349"/>
    </location>
</feature>
<dbReference type="EMBL" id="MU250534">
    <property type="protein sequence ID" value="KAG7446263.1"/>
    <property type="molecule type" value="Genomic_DNA"/>
</dbReference>
<evidence type="ECO:0000256" key="6">
    <source>
        <dbReference type="ARBA" id="ARBA00022840"/>
    </source>
</evidence>
<gene>
    <name evidence="11" type="ORF">BT62DRAFT_931709</name>
</gene>